<organism evidence="1">
    <name type="scientific">marine sediment metagenome</name>
    <dbReference type="NCBI Taxonomy" id="412755"/>
    <lineage>
        <taxon>unclassified sequences</taxon>
        <taxon>metagenomes</taxon>
        <taxon>ecological metagenomes</taxon>
    </lineage>
</organism>
<proteinExistence type="predicted"/>
<dbReference type="EMBL" id="BARU01029784">
    <property type="protein sequence ID" value="GAH70941.1"/>
    <property type="molecule type" value="Genomic_DNA"/>
</dbReference>
<dbReference type="AlphaFoldDB" id="X1HLD1"/>
<feature type="non-terminal residue" evidence="1">
    <location>
        <position position="247"/>
    </location>
</feature>
<evidence type="ECO:0000313" key="1">
    <source>
        <dbReference type="EMBL" id="GAH70941.1"/>
    </source>
</evidence>
<name>X1HLD1_9ZZZZ</name>
<accession>X1HLD1</accession>
<gene>
    <name evidence="1" type="ORF">S03H2_47335</name>
</gene>
<sequence length="247" mass="27715">MDDEHVGKPIPVAFGLQILPPIPIDIDNQKWKYHDGRSKSVERVWRNDVELVKDTHYYVDLKRSIITFDRDGVFVIEAGVNDKIDVDEGGGEDWATLDPGTYTTTELLVEIKDKLDDTGDLTYTVTCSDAPERRFTISATGTFDLLWRTGTHGKDGTEVSIGPLIGFDDDEDDEGKKSYEAEHDVITVPKADLILVSFMGIVNSANELIRNGAEVFKYLMNTYKGLIDTELNLDSIYEAKYANENVL</sequence>
<reference evidence="1" key="1">
    <citation type="journal article" date="2014" name="Front. Microbiol.">
        <title>High frequency of phylogenetically diverse reductive dehalogenase-homologous genes in deep subseafloor sedimentary metagenomes.</title>
        <authorList>
            <person name="Kawai M."/>
            <person name="Futagami T."/>
            <person name="Toyoda A."/>
            <person name="Takaki Y."/>
            <person name="Nishi S."/>
            <person name="Hori S."/>
            <person name="Arai W."/>
            <person name="Tsubouchi T."/>
            <person name="Morono Y."/>
            <person name="Uchiyama I."/>
            <person name="Ito T."/>
            <person name="Fujiyama A."/>
            <person name="Inagaki F."/>
            <person name="Takami H."/>
        </authorList>
    </citation>
    <scope>NUCLEOTIDE SEQUENCE</scope>
    <source>
        <strain evidence="1">Expedition CK06-06</strain>
    </source>
</reference>
<comment type="caution">
    <text evidence="1">The sequence shown here is derived from an EMBL/GenBank/DDBJ whole genome shotgun (WGS) entry which is preliminary data.</text>
</comment>
<protein>
    <submittedName>
        <fullName evidence="1">Uncharacterized protein</fullName>
    </submittedName>
</protein>